<evidence type="ECO:0000313" key="2">
    <source>
        <dbReference type="EMBL" id="KKQ91570.1"/>
    </source>
</evidence>
<feature type="compositionally biased region" description="Basic and acidic residues" evidence="1">
    <location>
        <begin position="11"/>
        <end position="21"/>
    </location>
</feature>
<dbReference type="EMBL" id="LBVU01000005">
    <property type="protein sequence ID" value="KKQ91570.1"/>
    <property type="molecule type" value="Genomic_DNA"/>
</dbReference>
<proteinExistence type="predicted"/>
<feature type="region of interest" description="Disordered" evidence="1">
    <location>
        <begin position="1"/>
        <end position="23"/>
    </location>
</feature>
<accession>A0A0G0LU99</accession>
<comment type="caution">
    <text evidence="2">The sequence shown here is derived from an EMBL/GenBank/DDBJ whole genome shotgun (WGS) entry which is preliminary data.</text>
</comment>
<organism evidence="2 3">
    <name type="scientific">Candidatus Woesebacteria bacterium GW2011_GWB1_39_10</name>
    <dbReference type="NCBI Taxonomy" id="1618572"/>
    <lineage>
        <taxon>Bacteria</taxon>
        <taxon>Candidatus Woeseibacteriota</taxon>
    </lineage>
</organism>
<dbReference type="Proteomes" id="UP000034774">
    <property type="component" value="Unassembled WGS sequence"/>
</dbReference>
<feature type="compositionally biased region" description="Polar residues" evidence="1">
    <location>
        <begin position="1"/>
        <end position="10"/>
    </location>
</feature>
<gene>
    <name evidence="2" type="ORF">UT17_C0005G0005</name>
</gene>
<name>A0A0G0LU99_9BACT</name>
<reference evidence="2 3" key="1">
    <citation type="journal article" date="2015" name="Nature">
        <title>rRNA introns, odd ribosomes, and small enigmatic genomes across a large radiation of phyla.</title>
        <authorList>
            <person name="Brown C.T."/>
            <person name="Hug L.A."/>
            <person name="Thomas B.C."/>
            <person name="Sharon I."/>
            <person name="Castelle C.J."/>
            <person name="Singh A."/>
            <person name="Wilkins M.J."/>
            <person name="Williams K.H."/>
            <person name="Banfield J.F."/>
        </authorList>
    </citation>
    <scope>NUCLEOTIDE SEQUENCE [LARGE SCALE GENOMIC DNA]</scope>
</reference>
<sequence>MEQTEAASTTEMHHHPDEIFPSRKSIQDFTEFLRNTLKTESGMSVEEKWDESGLNFGGWTIGPKGVTLCPVYLQITDALGTLNLMSDPDEKVGRKKTIEGLSQKIKMAVEEGKQQYDFPVKTTFQNQGY</sequence>
<evidence type="ECO:0000256" key="1">
    <source>
        <dbReference type="SAM" id="MobiDB-lite"/>
    </source>
</evidence>
<evidence type="ECO:0000313" key="3">
    <source>
        <dbReference type="Proteomes" id="UP000034774"/>
    </source>
</evidence>
<dbReference type="AlphaFoldDB" id="A0A0G0LU99"/>
<protein>
    <submittedName>
        <fullName evidence="2">Uncharacterized protein</fullName>
    </submittedName>
</protein>
<dbReference type="STRING" id="1618572.UT17_C0005G0005"/>